<dbReference type="InterPro" id="IPR008269">
    <property type="entry name" value="Lon_proteolytic"/>
</dbReference>
<sequence>MLCANAAGRRTGEVTSVPQGTAVRCPTVSRRTWTLLISLVIVAALGLLAGFARVPYVALGPGPTYDTLGSVNGTQVVDITGQRTYPTRGHLTMTTVSLTDDVTLFEALGLWASGRYALAPREEYYKPGESEQQIQQENTQQFKDSQTNAEAAALRYLGYPSKVIASQVVSGSPADHVIAPGDRLTEVNGRRVATADDVLAALQDTRPGQRVAVRFQHDGAPEQTAEVTLAQREGRPQGFLGIAPVDRADAPFQIKISLSDVGGPSAGLMFALAIVDKLTPDELDGDQSIAGTGEIDGKGTVRPIGGIPFKMIAAREGGATTFLVPAANCAEAKAHAPSGLRLVKVDDLAGAVQELRALKAGQPVPGC</sequence>
<dbReference type="Pfam" id="PF05362">
    <property type="entry name" value="Lon_C"/>
    <property type="match status" value="1"/>
</dbReference>
<evidence type="ECO:0000313" key="7">
    <source>
        <dbReference type="Proteomes" id="UP000298860"/>
    </source>
</evidence>
<proteinExistence type="inferred from homology"/>
<evidence type="ECO:0000313" key="6">
    <source>
        <dbReference type="EMBL" id="GDY33202.1"/>
    </source>
</evidence>
<evidence type="ECO:0000259" key="4">
    <source>
        <dbReference type="PROSITE" id="PS50106"/>
    </source>
</evidence>
<evidence type="ECO:0000256" key="3">
    <source>
        <dbReference type="SAM" id="Phobius"/>
    </source>
</evidence>
<gene>
    <name evidence="6" type="ORF">GTS_48350</name>
</gene>
<dbReference type="GO" id="GO:0005524">
    <property type="term" value="F:ATP binding"/>
    <property type="evidence" value="ECO:0007669"/>
    <property type="project" value="InterPro"/>
</dbReference>
<feature type="transmembrane region" description="Helical" evidence="3">
    <location>
        <begin position="33"/>
        <end position="52"/>
    </location>
</feature>
<keyword evidence="3" id="KW-0812">Transmembrane</keyword>
<dbReference type="InterPro" id="IPR027065">
    <property type="entry name" value="Lon_Prtase"/>
</dbReference>
<dbReference type="Proteomes" id="UP000298860">
    <property type="component" value="Unassembled WGS sequence"/>
</dbReference>
<keyword evidence="3" id="KW-1133">Transmembrane helix</keyword>
<dbReference type="PROSITE" id="PS50106">
    <property type="entry name" value="PDZ"/>
    <property type="match status" value="1"/>
</dbReference>
<keyword evidence="7" id="KW-1185">Reference proteome</keyword>
<protein>
    <recommendedName>
        <fullName evidence="1">endopeptidase La</fullName>
        <ecNumber evidence="1">3.4.21.53</ecNumber>
    </recommendedName>
</protein>
<feature type="compositionally biased region" description="Low complexity" evidence="2">
    <location>
        <begin position="130"/>
        <end position="141"/>
    </location>
</feature>
<reference evidence="7" key="1">
    <citation type="submission" date="2019-04" db="EMBL/GenBank/DDBJ databases">
        <title>Draft genome sequence of Pseudonocardiaceae bacterium SL3-2-4.</title>
        <authorList>
            <person name="Ningsih F."/>
            <person name="Yokota A."/>
            <person name="Sakai Y."/>
            <person name="Nanatani K."/>
            <person name="Yabe S."/>
            <person name="Oetari A."/>
            <person name="Sjamsuridzal W."/>
        </authorList>
    </citation>
    <scope>NUCLEOTIDE SEQUENCE [LARGE SCALE GENOMIC DNA]</scope>
    <source>
        <strain evidence="7">SL3-2-4</strain>
    </source>
</reference>
<dbReference type="InterPro" id="IPR014721">
    <property type="entry name" value="Ribsml_uS5_D2-typ_fold_subgr"/>
</dbReference>
<dbReference type="AlphaFoldDB" id="A0A4D4JCT8"/>
<accession>A0A4D4JCT8</accession>
<dbReference type="GO" id="GO:0030163">
    <property type="term" value="P:protein catabolic process"/>
    <property type="evidence" value="ECO:0007669"/>
    <property type="project" value="InterPro"/>
</dbReference>
<feature type="active site" evidence="1">
    <location>
        <position position="265"/>
    </location>
</feature>
<evidence type="ECO:0000259" key="5">
    <source>
        <dbReference type="PROSITE" id="PS51786"/>
    </source>
</evidence>
<keyword evidence="1" id="KW-0378">Hydrolase</keyword>
<feature type="domain" description="PDZ" evidence="4">
    <location>
        <begin position="163"/>
        <end position="217"/>
    </location>
</feature>
<comment type="similarity">
    <text evidence="1">Belongs to the peptidase S16 family.</text>
</comment>
<feature type="region of interest" description="Disordered" evidence="2">
    <location>
        <begin position="127"/>
        <end position="146"/>
    </location>
</feature>
<dbReference type="InterPro" id="IPR020568">
    <property type="entry name" value="Ribosomal_Su5_D2-typ_SF"/>
</dbReference>
<dbReference type="Gene3D" id="2.30.42.10">
    <property type="match status" value="1"/>
</dbReference>
<dbReference type="GO" id="GO:0006508">
    <property type="term" value="P:proteolysis"/>
    <property type="evidence" value="ECO:0007669"/>
    <property type="project" value="UniProtKB-KW"/>
</dbReference>
<dbReference type="PANTHER" id="PTHR10046">
    <property type="entry name" value="ATP DEPENDENT LON PROTEASE FAMILY MEMBER"/>
    <property type="match status" value="1"/>
</dbReference>
<dbReference type="SUPFAM" id="SSF54211">
    <property type="entry name" value="Ribosomal protein S5 domain 2-like"/>
    <property type="match status" value="1"/>
</dbReference>
<feature type="active site" evidence="1">
    <location>
        <position position="310"/>
    </location>
</feature>
<dbReference type="PROSITE" id="PS51786">
    <property type="entry name" value="LON_PROTEOLYTIC"/>
    <property type="match status" value="1"/>
</dbReference>
<dbReference type="SMART" id="SM00228">
    <property type="entry name" value="PDZ"/>
    <property type="match status" value="1"/>
</dbReference>
<dbReference type="EMBL" id="BJFL01000036">
    <property type="protein sequence ID" value="GDY33202.1"/>
    <property type="molecule type" value="Genomic_DNA"/>
</dbReference>
<keyword evidence="3" id="KW-0472">Membrane</keyword>
<keyword evidence="1" id="KW-0645">Protease</keyword>
<organism evidence="6 7">
    <name type="scientific">Gandjariella thermophila</name>
    <dbReference type="NCBI Taxonomy" id="1931992"/>
    <lineage>
        <taxon>Bacteria</taxon>
        <taxon>Bacillati</taxon>
        <taxon>Actinomycetota</taxon>
        <taxon>Actinomycetes</taxon>
        <taxon>Pseudonocardiales</taxon>
        <taxon>Pseudonocardiaceae</taxon>
        <taxon>Gandjariella</taxon>
    </lineage>
</organism>
<dbReference type="GO" id="GO:0004176">
    <property type="term" value="F:ATP-dependent peptidase activity"/>
    <property type="evidence" value="ECO:0007669"/>
    <property type="project" value="UniProtKB-UniRule"/>
</dbReference>
<dbReference type="InterPro" id="IPR001478">
    <property type="entry name" value="PDZ"/>
</dbReference>
<evidence type="ECO:0000256" key="1">
    <source>
        <dbReference type="PROSITE-ProRule" id="PRU01122"/>
    </source>
</evidence>
<dbReference type="InterPro" id="IPR036034">
    <property type="entry name" value="PDZ_sf"/>
</dbReference>
<evidence type="ECO:0000256" key="2">
    <source>
        <dbReference type="SAM" id="MobiDB-lite"/>
    </source>
</evidence>
<name>A0A4D4JCT8_9PSEU</name>
<dbReference type="Pfam" id="PF13180">
    <property type="entry name" value="PDZ_2"/>
    <property type="match status" value="1"/>
</dbReference>
<feature type="domain" description="Lon proteolytic" evidence="5">
    <location>
        <begin position="259"/>
        <end position="358"/>
    </location>
</feature>
<keyword evidence="1" id="KW-0720">Serine protease</keyword>
<dbReference type="Gene3D" id="3.30.230.10">
    <property type="match status" value="1"/>
</dbReference>
<comment type="catalytic activity">
    <reaction evidence="1">
        <text>Hydrolysis of proteins in presence of ATP.</text>
        <dbReference type="EC" id="3.4.21.53"/>
    </reaction>
</comment>
<dbReference type="GO" id="GO:0004252">
    <property type="term" value="F:serine-type endopeptidase activity"/>
    <property type="evidence" value="ECO:0007669"/>
    <property type="project" value="UniProtKB-UniRule"/>
</dbReference>
<dbReference type="SUPFAM" id="SSF50156">
    <property type="entry name" value="PDZ domain-like"/>
    <property type="match status" value="1"/>
</dbReference>
<comment type="caution">
    <text evidence="6">The sequence shown here is derived from an EMBL/GenBank/DDBJ whole genome shotgun (WGS) entry which is preliminary data.</text>
</comment>
<dbReference type="EC" id="3.4.21.53" evidence="1"/>